<gene>
    <name evidence="2" type="ORF">BLNAU_22819</name>
</gene>
<feature type="compositionally biased region" description="Low complexity" evidence="1">
    <location>
        <begin position="129"/>
        <end position="151"/>
    </location>
</feature>
<proteinExistence type="predicted"/>
<evidence type="ECO:0000313" key="2">
    <source>
        <dbReference type="EMBL" id="KAK2942250.1"/>
    </source>
</evidence>
<organism evidence="2 3">
    <name type="scientific">Blattamonas nauphoetae</name>
    <dbReference type="NCBI Taxonomy" id="2049346"/>
    <lineage>
        <taxon>Eukaryota</taxon>
        <taxon>Metamonada</taxon>
        <taxon>Preaxostyla</taxon>
        <taxon>Oxymonadida</taxon>
        <taxon>Blattamonas</taxon>
    </lineage>
</organism>
<accession>A0ABQ9WW43</accession>
<dbReference type="EMBL" id="JARBJD010000421">
    <property type="protein sequence ID" value="KAK2942250.1"/>
    <property type="molecule type" value="Genomic_DNA"/>
</dbReference>
<feature type="region of interest" description="Disordered" evidence="1">
    <location>
        <begin position="105"/>
        <end position="181"/>
    </location>
</feature>
<sequence>MGLSMRRMDCVPLLRLPIQNDRRRVLLAVLTCLQLERVHVAEKVEFHSRNSVGVRSSLKFSSHAACRASPPSTTATPTPYRLTLLLFSPRPAQLKMDKRPLCSQWEKVRTRTSRSRSGGPPFREIAEQPRLPSTPSKRLLPSPSRPLASPRHTLLSPTRVSHLRRHHRHPPLPPRPIHSDQHALRGTFPVFSAHSPTDSTSRQAYTTSFSQLDALIVELKGGGKI</sequence>
<keyword evidence="3" id="KW-1185">Reference proteome</keyword>
<comment type="caution">
    <text evidence="2">The sequence shown here is derived from an EMBL/GenBank/DDBJ whole genome shotgun (WGS) entry which is preliminary data.</text>
</comment>
<evidence type="ECO:0000313" key="3">
    <source>
        <dbReference type="Proteomes" id="UP001281761"/>
    </source>
</evidence>
<feature type="compositionally biased region" description="Basic residues" evidence="1">
    <location>
        <begin position="161"/>
        <end position="170"/>
    </location>
</feature>
<name>A0ABQ9WW43_9EUKA</name>
<evidence type="ECO:0000256" key="1">
    <source>
        <dbReference type="SAM" id="MobiDB-lite"/>
    </source>
</evidence>
<reference evidence="2 3" key="1">
    <citation type="journal article" date="2022" name="bioRxiv">
        <title>Genomics of Preaxostyla Flagellates Illuminates Evolutionary Transitions and the Path Towards Mitochondrial Loss.</title>
        <authorList>
            <person name="Novak L.V.F."/>
            <person name="Treitli S.C."/>
            <person name="Pyrih J."/>
            <person name="Halakuc P."/>
            <person name="Pipaliya S.V."/>
            <person name="Vacek V."/>
            <person name="Brzon O."/>
            <person name="Soukal P."/>
            <person name="Eme L."/>
            <person name="Dacks J.B."/>
            <person name="Karnkowska A."/>
            <person name="Elias M."/>
            <person name="Hampl V."/>
        </authorList>
    </citation>
    <scope>NUCLEOTIDE SEQUENCE [LARGE SCALE GENOMIC DNA]</scope>
    <source>
        <strain evidence="2">NAU3</strain>
        <tissue evidence="2">Gut</tissue>
    </source>
</reference>
<dbReference type="Proteomes" id="UP001281761">
    <property type="component" value="Unassembled WGS sequence"/>
</dbReference>
<protein>
    <submittedName>
        <fullName evidence="2">Uncharacterized protein</fullName>
    </submittedName>
</protein>